<accession>A0A2T0ZQG7</accession>
<reference evidence="1 2" key="1">
    <citation type="submission" date="2018-03" db="EMBL/GenBank/DDBJ databases">
        <title>Genomic Encyclopedia of Archaeal and Bacterial Type Strains, Phase II (KMG-II): from individual species to whole genera.</title>
        <authorList>
            <person name="Goeker M."/>
        </authorList>
    </citation>
    <scope>NUCLEOTIDE SEQUENCE [LARGE SCALE GENOMIC DNA]</scope>
    <source>
        <strain evidence="1 2">DSM 100065</strain>
    </source>
</reference>
<protein>
    <submittedName>
        <fullName evidence="1">Uncharacterized protein</fullName>
    </submittedName>
</protein>
<dbReference type="Proteomes" id="UP000237752">
    <property type="component" value="Unassembled WGS sequence"/>
</dbReference>
<dbReference type="SUPFAM" id="SSF158997">
    <property type="entry name" value="Trm112p-like"/>
    <property type="match status" value="1"/>
</dbReference>
<comment type="caution">
    <text evidence="1">The sequence shown here is derived from an EMBL/GenBank/DDBJ whole genome shotgun (WGS) entry which is preliminary data.</text>
</comment>
<sequence length="64" mass="6906">MTVDAELLKLLACPDAHHAPLREVAEGTVSGLDGRALQCIECELIFPIRDGIPVLLLDEALRPS</sequence>
<dbReference type="EMBL" id="PVUE01000020">
    <property type="protein sequence ID" value="PRZ38596.1"/>
    <property type="molecule type" value="Genomic_DNA"/>
</dbReference>
<dbReference type="Gene3D" id="2.20.25.10">
    <property type="match status" value="1"/>
</dbReference>
<keyword evidence="2" id="KW-1185">Reference proteome</keyword>
<proteinExistence type="predicted"/>
<dbReference type="Pfam" id="PF03966">
    <property type="entry name" value="Trm112p"/>
    <property type="match status" value="1"/>
</dbReference>
<name>A0A2T0ZQG7_9ACTN</name>
<evidence type="ECO:0000313" key="2">
    <source>
        <dbReference type="Proteomes" id="UP000237752"/>
    </source>
</evidence>
<dbReference type="InterPro" id="IPR005651">
    <property type="entry name" value="Trm112-like"/>
</dbReference>
<dbReference type="RefSeq" id="WP_202862689.1">
    <property type="nucleotide sequence ID" value="NZ_PVUE01000020.1"/>
</dbReference>
<evidence type="ECO:0000313" key="1">
    <source>
        <dbReference type="EMBL" id="PRZ38596.1"/>
    </source>
</evidence>
<dbReference type="AlphaFoldDB" id="A0A2T0ZQG7"/>
<organism evidence="1 2">
    <name type="scientific">Antricoccus suffuscus</name>
    <dbReference type="NCBI Taxonomy" id="1629062"/>
    <lineage>
        <taxon>Bacteria</taxon>
        <taxon>Bacillati</taxon>
        <taxon>Actinomycetota</taxon>
        <taxon>Actinomycetes</taxon>
        <taxon>Geodermatophilales</taxon>
        <taxon>Antricoccaceae</taxon>
        <taxon>Antricoccus</taxon>
    </lineage>
</organism>
<gene>
    <name evidence="1" type="ORF">CLV47_12063</name>
</gene>